<gene>
    <name evidence="1" type="ORF">SGLAU_32955</name>
</gene>
<dbReference type="Proteomes" id="UP000029482">
    <property type="component" value="Plasmid pSglau1"/>
</dbReference>
<sequence length="106" mass="12054">MFARVAGRFVWVNVRRRMRGCVRGLLAPAERKNDWQLAEWADHRDSAGLQRLPNGARWDANAVRDDVPRLPGRTARPRRGADLGPEDRVLGILRDLRYGLLAGLSR</sequence>
<protein>
    <submittedName>
        <fullName evidence="1">Uncharacterized protein</fullName>
    </submittedName>
</protein>
<dbReference type="AlphaFoldDB" id="A0A089Z9V3"/>
<evidence type="ECO:0000313" key="2">
    <source>
        <dbReference type="Proteomes" id="UP000029482"/>
    </source>
</evidence>
<dbReference type="EMBL" id="CP009439">
    <property type="protein sequence ID" value="AIS02521.1"/>
    <property type="molecule type" value="Genomic_DNA"/>
</dbReference>
<geneLocation type="plasmid" evidence="1 2">
    <name>pSglau1</name>
</geneLocation>
<keyword evidence="2" id="KW-1185">Reference proteome</keyword>
<proteinExistence type="predicted"/>
<dbReference type="eggNOG" id="COG5659">
    <property type="taxonomic scope" value="Bacteria"/>
</dbReference>
<keyword evidence="1" id="KW-0614">Plasmid</keyword>
<organism evidence="1 2">
    <name type="scientific">Streptomyces glaucescens</name>
    <dbReference type="NCBI Taxonomy" id="1907"/>
    <lineage>
        <taxon>Bacteria</taxon>
        <taxon>Bacillati</taxon>
        <taxon>Actinomycetota</taxon>
        <taxon>Actinomycetes</taxon>
        <taxon>Kitasatosporales</taxon>
        <taxon>Streptomycetaceae</taxon>
        <taxon>Streptomyces</taxon>
    </lineage>
</organism>
<dbReference type="HOGENOM" id="CLU_2221712_0_0_11"/>
<reference evidence="2" key="1">
    <citation type="journal article" date="2015" name="J. Biotechnol.">
        <title>Complete genome sequence of the actinobacterium Streptomyces glaucescens GLA.O (DSM 40922) consisting of a linear chromosome and one linear plasmid.</title>
        <authorList>
            <person name="Ortseifen V."/>
            <person name="Winkler A."/>
            <person name="Albersmeier A."/>
            <person name="Wendler S."/>
            <person name="Puhler A."/>
            <person name="Kalinowski J."/>
            <person name="Ruckert C."/>
        </authorList>
    </citation>
    <scope>NUCLEOTIDE SEQUENCE [LARGE SCALE GENOMIC DNA]</scope>
    <source>
        <strain evidence="2">DSM 40922 / GLA O</strain>
        <plasmid evidence="2">pSglau1</plasmid>
    </source>
</reference>
<name>A0A089Z9V3_STRGA</name>
<accession>A0A089Z9V3</accession>
<evidence type="ECO:0000313" key="1">
    <source>
        <dbReference type="EMBL" id="AIS02521.1"/>
    </source>
</evidence>
<dbReference type="KEGG" id="sgu:SGLAU_32955"/>